<protein>
    <submittedName>
        <fullName evidence="4">Mrp/NBP35 family ATP-binding protein</fullName>
    </submittedName>
</protein>
<evidence type="ECO:0000313" key="5">
    <source>
        <dbReference type="Proteomes" id="UP000557899"/>
    </source>
</evidence>
<dbReference type="Gene3D" id="3.30.300.130">
    <property type="entry name" value="Fe-S cluster assembly (FSCA)"/>
    <property type="match status" value="1"/>
</dbReference>
<reference evidence="4 5" key="1">
    <citation type="journal article" date="2020" name="Biotechnol. Biofuels">
        <title>New insights from the biogas microbiome by comprehensive genome-resolved metagenomics of nearly 1600 species originating from multiple anaerobic digesters.</title>
        <authorList>
            <person name="Campanaro S."/>
            <person name="Treu L."/>
            <person name="Rodriguez-R L.M."/>
            <person name="Kovalovszki A."/>
            <person name="Ziels R.M."/>
            <person name="Maus I."/>
            <person name="Zhu X."/>
            <person name="Kougias P.G."/>
            <person name="Basile A."/>
            <person name="Luo G."/>
            <person name="Schluter A."/>
            <person name="Konstantinidis K.T."/>
            <person name="Angelidaki I."/>
        </authorList>
    </citation>
    <scope>NUCLEOTIDE SEQUENCE [LARGE SCALE GENOMIC DNA]</scope>
    <source>
        <strain evidence="4">AS15tlH2ME_198</strain>
    </source>
</reference>
<dbReference type="InterPro" id="IPR034904">
    <property type="entry name" value="FSCA_dom_sf"/>
</dbReference>
<dbReference type="Proteomes" id="UP000557899">
    <property type="component" value="Unassembled WGS sequence"/>
</dbReference>
<dbReference type="PANTHER" id="PTHR42961">
    <property type="entry name" value="IRON-SULFUR PROTEIN NUBPL"/>
    <property type="match status" value="1"/>
</dbReference>
<evidence type="ECO:0000256" key="2">
    <source>
        <dbReference type="ARBA" id="ARBA00022840"/>
    </source>
</evidence>
<dbReference type="GO" id="GO:0016226">
    <property type="term" value="P:iron-sulfur cluster assembly"/>
    <property type="evidence" value="ECO:0007669"/>
    <property type="project" value="InterPro"/>
</dbReference>
<feature type="domain" description="MIP18 family-like" evidence="3">
    <location>
        <begin position="7"/>
        <end position="77"/>
    </location>
</feature>
<dbReference type="Pfam" id="PF10609">
    <property type="entry name" value="ParA"/>
    <property type="match status" value="1"/>
</dbReference>
<comment type="caution">
    <text evidence="4">The sequence shown here is derived from an EMBL/GenBank/DDBJ whole genome shotgun (WGS) entry which is preliminary data.</text>
</comment>
<dbReference type="SUPFAM" id="SSF52540">
    <property type="entry name" value="P-loop containing nucleoside triphosphate hydrolases"/>
    <property type="match status" value="1"/>
</dbReference>
<dbReference type="Pfam" id="PF01883">
    <property type="entry name" value="FeS_assembly_P"/>
    <property type="match status" value="1"/>
</dbReference>
<keyword evidence="1" id="KW-0547">Nucleotide-binding</keyword>
<dbReference type="InterPro" id="IPR033756">
    <property type="entry name" value="YlxH/NBP35"/>
</dbReference>
<keyword evidence="2 4" id="KW-0067">ATP-binding</keyword>
<name>A0A7X6SW03_9CORY</name>
<dbReference type="InterPro" id="IPR002744">
    <property type="entry name" value="MIP18-like"/>
</dbReference>
<dbReference type="InterPro" id="IPR044304">
    <property type="entry name" value="NUBPL-like"/>
</dbReference>
<evidence type="ECO:0000256" key="1">
    <source>
        <dbReference type="ARBA" id="ARBA00022741"/>
    </source>
</evidence>
<organism evidence="4 5">
    <name type="scientific">Corynebacterium humireducens</name>
    <dbReference type="NCBI Taxonomy" id="1223514"/>
    <lineage>
        <taxon>Bacteria</taxon>
        <taxon>Bacillati</taxon>
        <taxon>Actinomycetota</taxon>
        <taxon>Actinomycetes</taxon>
        <taxon>Mycobacteriales</taxon>
        <taxon>Corynebacteriaceae</taxon>
        <taxon>Corynebacterium</taxon>
    </lineage>
</organism>
<dbReference type="AlphaFoldDB" id="A0A7X6SW03"/>
<dbReference type="SUPFAM" id="SSF117916">
    <property type="entry name" value="Fe-S cluster assembly (FSCA) domain-like"/>
    <property type="match status" value="1"/>
</dbReference>
<dbReference type="GO" id="GO:0005524">
    <property type="term" value="F:ATP binding"/>
    <property type="evidence" value="ECO:0007669"/>
    <property type="project" value="UniProtKB-KW"/>
</dbReference>
<evidence type="ECO:0000259" key="3">
    <source>
        <dbReference type="Pfam" id="PF01883"/>
    </source>
</evidence>
<accession>A0A7X6SW03</accession>
<dbReference type="GO" id="GO:0051539">
    <property type="term" value="F:4 iron, 4 sulfur cluster binding"/>
    <property type="evidence" value="ECO:0007669"/>
    <property type="project" value="TreeGrafter"/>
</dbReference>
<dbReference type="InterPro" id="IPR027417">
    <property type="entry name" value="P-loop_NTPase"/>
</dbReference>
<evidence type="ECO:0000313" key="4">
    <source>
        <dbReference type="EMBL" id="NLA56342.1"/>
    </source>
</evidence>
<dbReference type="EMBL" id="JAAZHI010000170">
    <property type="protein sequence ID" value="NLA56342.1"/>
    <property type="molecule type" value="Genomic_DNA"/>
</dbReference>
<feature type="non-terminal residue" evidence="4">
    <location>
        <position position="137"/>
    </location>
</feature>
<sequence length="137" mass="14304">MSAITESAVRSALSRVEDPEIGKPLTELGMVKSIDITGSDVDVVLYLTIAGCPMKSTITSNAQAAVEEIEGVGAVTVTTDVMSDEQRRELRMSLRGGVDEPTIPFTQPDSTTRVYAVASGKGGVGKSSMTVNLAVAL</sequence>
<dbReference type="Gene3D" id="3.40.50.300">
    <property type="entry name" value="P-loop containing nucleotide triphosphate hydrolases"/>
    <property type="match status" value="1"/>
</dbReference>
<dbReference type="PANTHER" id="PTHR42961:SF2">
    <property type="entry name" value="IRON-SULFUR PROTEIN NUBPL"/>
    <property type="match status" value="1"/>
</dbReference>
<gene>
    <name evidence="4" type="ORF">GX859_08610</name>
</gene>
<proteinExistence type="predicted"/>